<protein>
    <submittedName>
        <fullName evidence="8">Efflux RND transporter periplasmic adaptor subunit</fullName>
    </submittedName>
</protein>
<dbReference type="Gene3D" id="2.40.420.20">
    <property type="match status" value="1"/>
</dbReference>
<reference evidence="8 9" key="1">
    <citation type="submission" date="2024-03" db="EMBL/GenBank/DDBJ databases">
        <authorList>
            <person name="Jo J.-H."/>
        </authorList>
    </citation>
    <scope>NUCLEOTIDE SEQUENCE [LARGE SCALE GENOMIC DNA]</scope>
    <source>
        <strain evidence="8 9">PS1R-30</strain>
    </source>
</reference>
<evidence type="ECO:0000256" key="3">
    <source>
        <dbReference type="SAM" id="MobiDB-lite"/>
    </source>
</evidence>
<dbReference type="InterPro" id="IPR058626">
    <property type="entry name" value="MdtA-like_b-barrel"/>
</dbReference>
<dbReference type="Proteomes" id="UP001361239">
    <property type="component" value="Unassembled WGS sequence"/>
</dbReference>
<evidence type="ECO:0000256" key="2">
    <source>
        <dbReference type="ARBA" id="ARBA00009477"/>
    </source>
</evidence>
<feature type="region of interest" description="Disordered" evidence="3">
    <location>
        <begin position="324"/>
        <end position="352"/>
    </location>
</feature>
<dbReference type="Gene3D" id="2.40.30.170">
    <property type="match status" value="1"/>
</dbReference>
<dbReference type="InterPro" id="IPR058627">
    <property type="entry name" value="MdtA-like_C"/>
</dbReference>
<dbReference type="PANTHER" id="PTHR30158">
    <property type="entry name" value="ACRA/E-RELATED COMPONENT OF DRUG EFFLUX TRANSPORTER"/>
    <property type="match status" value="1"/>
</dbReference>
<gene>
    <name evidence="8" type="ORF">WG901_16100</name>
</gene>
<dbReference type="SUPFAM" id="SSF111369">
    <property type="entry name" value="HlyD-like secretion proteins"/>
    <property type="match status" value="1"/>
</dbReference>
<dbReference type="Gene3D" id="2.40.50.100">
    <property type="match status" value="1"/>
</dbReference>
<dbReference type="PANTHER" id="PTHR30158:SF3">
    <property type="entry name" value="MULTIDRUG EFFLUX PUMP SUBUNIT ACRA-RELATED"/>
    <property type="match status" value="1"/>
</dbReference>
<dbReference type="NCBIfam" id="TIGR01730">
    <property type="entry name" value="RND_mfp"/>
    <property type="match status" value="1"/>
</dbReference>
<evidence type="ECO:0000313" key="9">
    <source>
        <dbReference type="Proteomes" id="UP001361239"/>
    </source>
</evidence>
<evidence type="ECO:0000259" key="5">
    <source>
        <dbReference type="Pfam" id="PF25917"/>
    </source>
</evidence>
<proteinExistence type="inferred from homology"/>
<dbReference type="Pfam" id="PF25944">
    <property type="entry name" value="Beta-barrel_RND"/>
    <property type="match status" value="1"/>
</dbReference>
<feature type="domain" description="Multidrug resistance protein MdtA-like barrel-sandwich hybrid" evidence="5">
    <location>
        <begin position="20"/>
        <end position="162"/>
    </location>
</feature>
<dbReference type="InterPro" id="IPR058625">
    <property type="entry name" value="MdtA-like_BSH"/>
</dbReference>
<organism evidence="8 9">
    <name type="scientific">Novosphingobium anseongense</name>
    <dbReference type="NCBI Taxonomy" id="3133436"/>
    <lineage>
        <taxon>Bacteria</taxon>
        <taxon>Pseudomonadati</taxon>
        <taxon>Pseudomonadota</taxon>
        <taxon>Alphaproteobacteria</taxon>
        <taxon>Sphingomonadales</taxon>
        <taxon>Sphingomonadaceae</taxon>
        <taxon>Novosphingobium</taxon>
    </lineage>
</organism>
<dbReference type="Gene3D" id="1.10.287.470">
    <property type="entry name" value="Helix hairpin bin"/>
    <property type="match status" value="1"/>
</dbReference>
<comment type="subcellular location">
    <subcellularLocation>
        <location evidence="1">Cell envelope</location>
    </subcellularLocation>
</comment>
<accession>A0ABU8RYM1</accession>
<feature type="domain" description="Multidrug resistance protein MdtA-like beta-barrel" evidence="6">
    <location>
        <begin position="167"/>
        <end position="251"/>
    </location>
</feature>
<dbReference type="Pfam" id="PF25917">
    <property type="entry name" value="BSH_RND"/>
    <property type="match status" value="1"/>
</dbReference>
<evidence type="ECO:0000259" key="4">
    <source>
        <dbReference type="Pfam" id="PF25876"/>
    </source>
</evidence>
<feature type="domain" description="Multidrug resistance protein MdtA-like C-terminal permuted SH3" evidence="7">
    <location>
        <begin position="259"/>
        <end position="319"/>
    </location>
</feature>
<dbReference type="Pfam" id="PF25876">
    <property type="entry name" value="HH_MFP_RND"/>
    <property type="match status" value="1"/>
</dbReference>
<dbReference type="InterPro" id="IPR058624">
    <property type="entry name" value="MdtA-like_HH"/>
</dbReference>
<dbReference type="EMBL" id="JBBHJZ010000003">
    <property type="protein sequence ID" value="MEJ5978176.1"/>
    <property type="molecule type" value="Genomic_DNA"/>
</dbReference>
<feature type="domain" description="Multidrug resistance protein MdtA-like alpha-helical hairpin" evidence="4">
    <location>
        <begin position="61"/>
        <end position="129"/>
    </location>
</feature>
<comment type="caution">
    <text evidence="8">The sequence shown here is derived from an EMBL/GenBank/DDBJ whole genome shotgun (WGS) entry which is preliminary data.</text>
</comment>
<sequence length="352" mass="37107">MTATSVPIVTELPARITALRTAEVRPQIAGVILKRLYAEGALVRQGQPLYQIDPSLYRAAAQQASANLASAQAQAEAARAKANRFRPLAQEQAIAQQDYTDALAASRAANAAVAQNRAALNTAQINLRFATVPAPITGRIGRSLFTEGALVTTGQADPLAVISVLDPIFVDIQQSSAELLQLRRQLASGGVAPVVAEVRLKLDDSSDYELPGTVEFSEVTADPGTGTVTLRARFPNPQGLLMPGMFVRARFAQSRVNGAFLVPQAALTRDPKGNAEVFVVGPDNKAIMRTVTAVHTQGNDWIVTQGLKAGDRVIVQGLGKVRANQPVKPVPETAPQVPRTGDSKSSAAGKAG</sequence>
<evidence type="ECO:0000259" key="7">
    <source>
        <dbReference type="Pfam" id="PF25967"/>
    </source>
</evidence>
<name>A0ABU8RYM1_9SPHN</name>
<evidence type="ECO:0000259" key="6">
    <source>
        <dbReference type="Pfam" id="PF25944"/>
    </source>
</evidence>
<evidence type="ECO:0000256" key="1">
    <source>
        <dbReference type="ARBA" id="ARBA00004196"/>
    </source>
</evidence>
<keyword evidence="9" id="KW-1185">Reference proteome</keyword>
<evidence type="ECO:0000313" key="8">
    <source>
        <dbReference type="EMBL" id="MEJ5978176.1"/>
    </source>
</evidence>
<comment type="similarity">
    <text evidence="2">Belongs to the membrane fusion protein (MFP) (TC 8.A.1) family.</text>
</comment>
<dbReference type="InterPro" id="IPR006143">
    <property type="entry name" value="RND_pump_MFP"/>
</dbReference>
<dbReference type="Pfam" id="PF25967">
    <property type="entry name" value="RND-MFP_C"/>
    <property type="match status" value="1"/>
</dbReference>